<sequence length="470" mass="51169">MIVVGSGPNGLAAAIVMAQAGFTVAVLEGSDTAGGGLRSASLTQDGFVHDVCSGVHPMAIASPFFRQLPLTSFGLEWVHPIVPVAHPLNTESVLLYEDIQATANQFGRDAKNYLRLFQPIAEHAEQLLEDILQPLLRMPQAPRHLLPFALHAALPASVLARSTFRTSEARALFAGIAAHAALPFTSMGSSSIGLVLTAIGHQYGWPFPKGGAQSLADALLGYLKSLGGSVFTSVQIRDLKDLPDARIKFLDVSTNQFLSWTEHLLPWAYRTLLHRYSYGAGVFKIDYALRQPLPWRDPRTMLAGTVHLGGTLEEIERAEWEVNQGRHPERPYVLLAQHTSFDTSRAPSGKHTLWAYCRVPAHSDVDMTERIEAQIERYAPGFKECILQRASRHAVGFAAYNPNLIGGDITGGRNTLLQMISRPVPTSTPYRTPLKGIYLCSASTPPGGGVHGMCGVHAARAALHDLSYRY</sequence>
<proteinExistence type="predicted"/>
<keyword evidence="2" id="KW-1185">Reference proteome</keyword>
<protein>
    <submittedName>
        <fullName evidence="1">Phytoene dehydrogenase-like protein</fullName>
    </submittedName>
</protein>
<comment type="caution">
    <text evidence="1">The sequence shown here is derived from an EMBL/GenBank/DDBJ whole genome shotgun (WGS) entry which is preliminary data.</text>
</comment>
<reference evidence="1 2" key="1">
    <citation type="submission" date="2023-07" db="EMBL/GenBank/DDBJ databases">
        <title>Genomic Encyclopedia of Type Strains, Phase IV (KMG-IV): sequencing the most valuable type-strain genomes for metagenomic binning, comparative biology and taxonomic classification.</title>
        <authorList>
            <person name="Goeker M."/>
        </authorList>
    </citation>
    <scope>NUCLEOTIDE SEQUENCE [LARGE SCALE GENOMIC DNA]</scope>
    <source>
        <strain evidence="1 2">NIO-1023</strain>
    </source>
</reference>
<dbReference type="EMBL" id="JAURUR010000032">
    <property type="protein sequence ID" value="MDP9766532.1"/>
    <property type="molecule type" value="Genomic_DNA"/>
</dbReference>
<evidence type="ECO:0000313" key="2">
    <source>
        <dbReference type="Proteomes" id="UP001232163"/>
    </source>
</evidence>
<dbReference type="InterPro" id="IPR036188">
    <property type="entry name" value="FAD/NAD-bd_sf"/>
</dbReference>
<dbReference type="PANTHER" id="PTHR10668">
    <property type="entry name" value="PHYTOENE DEHYDROGENASE"/>
    <property type="match status" value="1"/>
</dbReference>
<name>A0ABT9MIW8_9DEIO</name>
<dbReference type="Proteomes" id="UP001232163">
    <property type="component" value="Unassembled WGS sequence"/>
</dbReference>
<gene>
    <name evidence="1" type="ORF">QO006_003999</name>
</gene>
<dbReference type="SUPFAM" id="SSF51905">
    <property type="entry name" value="FAD/NAD(P)-binding domain"/>
    <property type="match status" value="1"/>
</dbReference>
<evidence type="ECO:0000313" key="1">
    <source>
        <dbReference type="EMBL" id="MDP9766532.1"/>
    </source>
</evidence>
<dbReference type="PANTHER" id="PTHR10668:SF105">
    <property type="entry name" value="DEHYDROGENASE-RELATED"/>
    <property type="match status" value="1"/>
</dbReference>
<organism evidence="1 2">
    <name type="scientific">Deinococcus enclensis</name>
    <dbReference type="NCBI Taxonomy" id="1049582"/>
    <lineage>
        <taxon>Bacteria</taxon>
        <taxon>Thermotogati</taxon>
        <taxon>Deinococcota</taxon>
        <taxon>Deinococci</taxon>
        <taxon>Deinococcales</taxon>
        <taxon>Deinococcaceae</taxon>
        <taxon>Deinococcus</taxon>
    </lineage>
</organism>
<accession>A0ABT9MIW8</accession>
<dbReference type="Gene3D" id="3.50.50.60">
    <property type="entry name" value="FAD/NAD(P)-binding domain"/>
    <property type="match status" value="1"/>
</dbReference>
<dbReference type="Pfam" id="PF13450">
    <property type="entry name" value="NAD_binding_8"/>
    <property type="match status" value="1"/>
</dbReference>